<reference evidence="1" key="1">
    <citation type="submission" date="2023-11" db="EMBL/GenBank/DDBJ databases">
        <authorList>
            <person name="Poullet M."/>
        </authorList>
    </citation>
    <scope>NUCLEOTIDE SEQUENCE</scope>
    <source>
        <strain evidence="1">E1834</strain>
    </source>
</reference>
<protein>
    <submittedName>
        <fullName evidence="1">Uncharacterized protein</fullName>
    </submittedName>
</protein>
<name>A0ACB0YQI4_MELEN</name>
<evidence type="ECO:0000313" key="2">
    <source>
        <dbReference type="Proteomes" id="UP001497535"/>
    </source>
</evidence>
<proteinExistence type="predicted"/>
<sequence length="683" mass="79018">MENNKTSKTEENNYQLVLDEHTTTNNYLKKLKEDDFEEQQLSSKFASLYSKLPDQQPLYQIYLLQEQQRINDSLEPIEEILNIGKKKTLLKRKGREEGEEREEEIDEEDGEGEKKSEEGEEEKDEIDSGCPESDEQQQHPSDPTSISRSCSASNSSAVIRRHSSSTTDSGRADSLIIRPLKRERLLGQSIFASQRSLWCELPEVKESGILEQLNEDQRKLQEAYFEVITSEASYLRSISFLISHFMSAPELMGSKNTQSVITSSERKQLFSNILAIRDCSEHLLVELETRLKQGLVLPDICDILCAHFETQFEPYINYCSNQEYQDRTLKKLRTENGLFNSCIQRLEKDRECHGLDIRSFLMLPMQRITRYPLLIDAILQWLHQDQHQHSLATRALTLANQAVHNCNEGARRMEHTEKMLDIESRLIYKCKDLKRIALVTSGRYVVKSGQLIQLAEKRNGESKTKLALAARSGGMKARPLAFFLFNDLLLITKRRLNGQFVCKDYAYRRFVVFEPLELNNLRVPPRVTSALGSGRNAHLLSCVLFQNARGRQVELLLSAENESDRERWLTAMRPPTCANPDEKIYEEWDCPQAVAVHNYVPTEEDQLGLSPGDVVNVLRKLADGWYYGERIRDKRGGWFPSSYVQQLMNDHVRAQKYKQRFRVLQVDFESCVLLKEKYKNNRN</sequence>
<accession>A0ACB0YQI4</accession>
<dbReference type="Proteomes" id="UP001497535">
    <property type="component" value="Unassembled WGS sequence"/>
</dbReference>
<keyword evidence="2" id="KW-1185">Reference proteome</keyword>
<dbReference type="EMBL" id="CAVMJV010000016">
    <property type="protein sequence ID" value="CAK5057658.1"/>
    <property type="molecule type" value="Genomic_DNA"/>
</dbReference>
<gene>
    <name evidence="1" type="ORF">MENTE1834_LOCUS15261</name>
</gene>
<organism evidence="1 2">
    <name type="scientific">Meloidogyne enterolobii</name>
    <name type="common">Root-knot nematode worm</name>
    <name type="synonym">Meloidogyne mayaguensis</name>
    <dbReference type="NCBI Taxonomy" id="390850"/>
    <lineage>
        <taxon>Eukaryota</taxon>
        <taxon>Metazoa</taxon>
        <taxon>Ecdysozoa</taxon>
        <taxon>Nematoda</taxon>
        <taxon>Chromadorea</taxon>
        <taxon>Rhabditida</taxon>
        <taxon>Tylenchina</taxon>
        <taxon>Tylenchomorpha</taxon>
        <taxon>Tylenchoidea</taxon>
        <taxon>Meloidogynidae</taxon>
        <taxon>Meloidogyninae</taxon>
        <taxon>Meloidogyne</taxon>
    </lineage>
</organism>
<comment type="caution">
    <text evidence="1">The sequence shown here is derived from an EMBL/GenBank/DDBJ whole genome shotgun (WGS) entry which is preliminary data.</text>
</comment>
<evidence type="ECO:0000313" key="1">
    <source>
        <dbReference type="EMBL" id="CAK5057658.1"/>
    </source>
</evidence>